<dbReference type="GO" id="GO:0004674">
    <property type="term" value="F:protein serine/threonine kinase activity"/>
    <property type="evidence" value="ECO:0007669"/>
    <property type="project" value="UniProtKB-KW"/>
</dbReference>
<evidence type="ECO:0000256" key="15">
    <source>
        <dbReference type="ARBA" id="ARBA00023136"/>
    </source>
</evidence>
<comment type="subcellular location">
    <subcellularLocation>
        <location evidence="1">Cell membrane</location>
        <topology evidence="1">Single-pass type I membrane protein</topology>
    </subcellularLocation>
</comment>
<feature type="binding site" evidence="22">
    <location>
        <position position="268"/>
    </location>
    <ligand>
        <name>ATP</name>
        <dbReference type="ChEBI" id="CHEBI:30616"/>
    </ligand>
</feature>
<dbReference type="SUPFAM" id="SSF57850">
    <property type="entry name" value="RING/U-box"/>
    <property type="match status" value="1"/>
</dbReference>
<evidence type="ECO:0000256" key="1">
    <source>
        <dbReference type="ARBA" id="ARBA00004251"/>
    </source>
</evidence>
<evidence type="ECO:0000256" key="23">
    <source>
        <dbReference type="SAM" id="MobiDB-lite"/>
    </source>
</evidence>
<organism evidence="27">
    <name type="scientific">Glycine soja</name>
    <name type="common">Wild soybean</name>
    <dbReference type="NCBI Taxonomy" id="3848"/>
    <lineage>
        <taxon>Eukaryota</taxon>
        <taxon>Viridiplantae</taxon>
        <taxon>Streptophyta</taxon>
        <taxon>Embryophyta</taxon>
        <taxon>Tracheophyta</taxon>
        <taxon>Spermatophyta</taxon>
        <taxon>Magnoliopsida</taxon>
        <taxon>eudicotyledons</taxon>
        <taxon>Gunneridae</taxon>
        <taxon>Pentapetalae</taxon>
        <taxon>rosids</taxon>
        <taxon>fabids</taxon>
        <taxon>Fabales</taxon>
        <taxon>Fabaceae</taxon>
        <taxon>Papilionoideae</taxon>
        <taxon>50 kb inversion clade</taxon>
        <taxon>NPAAA clade</taxon>
        <taxon>indigoferoid/millettioid clade</taxon>
        <taxon>Phaseoleae</taxon>
        <taxon>Glycine</taxon>
        <taxon>Glycine subgen. Soja</taxon>
    </lineage>
</organism>
<dbReference type="InterPro" id="IPR000719">
    <property type="entry name" value="Prot_kinase_dom"/>
</dbReference>
<evidence type="ECO:0000256" key="14">
    <source>
        <dbReference type="ARBA" id="ARBA00022989"/>
    </source>
</evidence>
<dbReference type="GO" id="GO:0005524">
    <property type="term" value="F:ATP binding"/>
    <property type="evidence" value="ECO:0007669"/>
    <property type="project" value="UniProtKB-UniRule"/>
</dbReference>
<evidence type="ECO:0000256" key="22">
    <source>
        <dbReference type="PROSITE-ProRule" id="PRU10141"/>
    </source>
</evidence>
<dbReference type="GO" id="GO:0106310">
    <property type="term" value="F:protein serine kinase activity"/>
    <property type="evidence" value="ECO:0007669"/>
    <property type="project" value="RHEA"/>
</dbReference>
<evidence type="ECO:0000256" key="6">
    <source>
        <dbReference type="ARBA" id="ARBA00022553"/>
    </source>
</evidence>
<keyword evidence="21" id="KW-0479">Metal-binding</keyword>
<feature type="transmembrane region" description="Helical" evidence="24">
    <location>
        <begin position="181"/>
        <end position="204"/>
    </location>
</feature>
<keyword evidence="14 24" id="KW-1133">Transmembrane helix</keyword>
<dbReference type="Proteomes" id="UP000053555">
    <property type="component" value="Unassembled WGS sequence"/>
</dbReference>
<keyword evidence="9" id="KW-0732">Signal</keyword>
<dbReference type="SUPFAM" id="SSF56112">
    <property type="entry name" value="Protein kinase-like (PK-like)"/>
    <property type="match status" value="1"/>
</dbReference>
<keyword evidence="8 24" id="KW-0812">Transmembrane</keyword>
<dbReference type="Pfam" id="PF00069">
    <property type="entry name" value="Pkinase"/>
    <property type="match status" value="1"/>
</dbReference>
<dbReference type="PANTHER" id="PTHR47974:SF20">
    <property type="entry name" value="RECEPTOR-LIKE SERINE_THREONINE-PROTEIN KINASE"/>
    <property type="match status" value="1"/>
</dbReference>
<evidence type="ECO:0000256" key="24">
    <source>
        <dbReference type="SAM" id="Phobius"/>
    </source>
</evidence>
<evidence type="ECO:0000256" key="19">
    <source>
        <dbReference type="ARBA" id="ARBA00047899"/>
    </source>
</evidence>
<evidence type="ECO:0000256" key="21">
    <source>
        <dbReference type="PROSITE-ProRule" id="PRU00175"/>
    </source>
</evidence>
<evidence type="ECO:0000256" key="3">
    <source>
        <dbReference type="ARBA" id="ARBA00022475"/>
    </source>
</evidence>
<dbReference type="FunFam" id="1.10.510.10:FF:000248">
    <property type="entry name" value="S-receptor-like kinase 5"/>
    <property type="match status" value="1"/>
</dbReference>
<keyword evidence="3" id="KW-1003">Cell membrane</keyword>
<protein>
    <recommendedName>
        <fullName evidence="2">non-specific serine/threonine protein kinase</fullName>
        <ecNumber evidence="2">2.7.11.1</ecNumber>
    </recommendedName>
</protein>
<dbReference type="GO" id="GO:0030246">
    <property type="term" value="F:carbohydrate binding"/>
    <property type="evidence" value="ECO:0007669"/>
    <property type="project" value="UniProtKB-KW"/>
</dbReference>
<keyword evidence="12 27" id="KW-0418">Kinase</keyword>
<dbReference type="PROSITE" id="PS50011">
    <property type="entry name" value="PROTEIN_KINASE_DOM"/>
    <property type="match status" value="1"/>
</dbReference>
<evidence type="ECO:0000256" key="7">
    <source>
        <dbReference type="ARBA" id="ARBA00022679"/>
    </source>
</evidence>
<keyword evidence="11 22" id="KW-0547">Nucleotide-binding</keyword>
<feature type="region of interest" description="Disordered" evidence="23">
    <location>
        <begin position="43"/>
        <end position="81"/>
    </location>
</feature>
<evidence type="ECO:0000256" key="18">
    <source>
        <dbReference type="ARBA" id="ARBA00023180"/>
    </source>
</evidence>
<keyword evidence="21" id="KW-0863">Zinc-finger</keyword>
<reference evidence="27" key="1">
    <citation type="submission" date="2014-07" db="EMBL/GenBank/DDBJ databases">
        <title>Identification of a novel salt tolerance gene in wild soybean by whole-genome sequencing.</title>
        <authorList>
            <person name="Lam H.-M."/>
            <person name="Qi X."/>
            <person name="Li M.-W."/>
            <person name="Liu X."/>
            <person name="Xie M."/>
            <person name="Ni M."/>
            <person name="Xu X."/>
        </authorList>
    </citation>
    <scope>NUCLEOTIDE SEQUENCE [LARGE SCALE GENOMIC DNA]</scope>
    <source>
        <tissue evidence="27">Root</tissue>
    </source>
</reference>
<keyword evidence="13 22" id="KW-0067">ATP-binding</keyword>
<evidence type="ECO:0000256" key="5">
    <source>
        <dbReference type="ARBA" id="ARBA00022536"/>
    </source>
</evidence>
<evidence type="ECO:0000256" key="2">
    <source>
        <dbReference type="ARBA" id="ARBA00012513"/>
    </source>
</evidence>
<dbReference type="FunFam" id="3.30.200.20:FF:000370">
    <property type="entry name" value="Receptor-like protein kinase 4"/>
    <property type="match status" value="1"/>
</dbReference>
<evidence type="ECO:0000256" key="4">
    <source>
        <dbReference type="ARBA" id="ARBA00022527"/>
    </source>
</evidence>
<keyword evidence="6" id="KW-0597">Phosphoprotein</keyword>
<evidence type="ECO:0000256" key="10">
    <source>
        <dbReference type="ARBA" id="ARBA00022734"/>
    </source>
</evidence>
<feature type="domain" description="Protein kinase" evidence="25">
    <location>
        <begin position="240"/>
        <end position="525"/>
    </location>
</feature>
<dbReference type="GO" id="GO:0008270">
    <property type="term" value="F:zinc ion binding"/>
    <property type="evidence" value="ECO:0007669"/>
    <property type="project" value="UniProtKB-KW"/>
</dbReference>
<dbReference type="InterPro" id="IPR001841">
    <property type="entry name" value="Znf_RING"/>
</dbReference>
<dbReference type="CDD" id="cd14066">
    <property type="entry name" value="STKc_IRAK"/>
    <property type="match status" value="1"/>
</dbReference>
<keyword evidence="17 27" id="KW-0675">Receptor</keyword>
<evidence type="ECO:0000256" key="17">
    <source>
        <dbReference type="ARBA" id="ARBA00023170"/>
    </source>
</evidence>
<dbReference type="Gene3D" id="3.30.200.20">
    <property type="entry name" value="Phosphorylase Kinase, domain 1"/>
    <property type="match status" value="1"/>
</dbReference>
<evidence type="ECO:0000256" key="8">
    <source>
        <dbReference type="ARBA" id="ARBA00022692"/>
    </source>
</evidence>
<dbReference type="EMBL" id="KN653650">
    <property type="protein sequence ID" value="KHN26952.1"/>
    <property type="molecule type" value="Genomic_DNA"/>
</dbReference>
<dbReference type="PANTHER" id="PTHR47974">
    <property type="entry name" value="OS07G0415500 PROTEIN"/>
    <property type="match status" value="1"/>
</dbReference>
<evidence type="ECO:0000256" key="12">
    <source>
        <dbReference type="ARBA" id="ARBA00022777"/>
    </source>
</evidence>
<comment type="catalytic activity">
    <reaction evidence="20">
        <text>L-seryl-[protein] + ATP = O-phospho-L-seryl-[protein] + ADP + H(+)</text>
        <dbReference type="Rhea" id="RHEA:17989"/>
        <dbReference type="Rhea" id="RHEA-COMP:9863"/>
        <dbReference type="Rhea" id="RHEA-COMP:11604"/>
        <dbReference type="ChEBI" id="CHEBI:15378"/>
        <dbReference type="ChEBI" id="CHEBI:29999"/>
        <dbReference type="ChEBI" id="CHEBI:30616"/>
        <dbReference type="ChEBI" id="CHEBI:83421"/>
        <dbReference type="ChEBI" id="CHEBI:456216"/>
        <dbReference type="EC" id="2.7.11.1"/>
    </reaction>
</comment>
<dbReference type="Gene3D" id="3.30.40.10">
    <property type="entry name" value="Zinc/RING finger domain, C3HC4 (zinc finger)"/>
    <property type="match status" value="1"/>
</dbReference>
<dbReference type="FunFam" id="3.30.40.10:FF:000376">
    <property type="entry name" value="Putative E3 ubiquitin-protein ligase RHB1A"/>
    <property type="match status" value="1"/>
</dbReference>
<feature type="domain" description="RING-type" evidence="26">
    <location>
        <begin position="130"/>
        <end position="171"/>
    </location>
</feature>
<dbReference type="PROSITE" id="PS50089">
    <property type="entry name" value="ZF_RING_2"/>
    <property type="match status" value="1"/>
</dbReference>
<dbReference type="InterPro" id="IPR011009">
    <property type="entry name" value="Kinase-like_dom_sf"/>
</dbReference>
<dbReference type="InterPro" id="IPR008271">
    <property type="entry name" value="Ser/Thr_kinase_AS"/>
</dbReference>
<evidence type="ECO:0000259" key="26">
    <source>
        <dbReference type="PROSITE" id="PS50089"/>
    </source>
</evidence>
<dbReference type="Pfam" id="PF13639">
    <property type="entry name" value="zf-RING_2"/>
    <property type="match status" value="1"/>
</dbReference>
<evidence type="ECO:0000259" key="25">
    <source>
        <dbReference type="PROSITE" id="PS50011"/>
    </source>
</evidence>
<gene>
    <name evidence="27" type="ORF">glysoja_031029</name>
</gene>
<dbReference type="EC" id="2.7.11.1" evidence="2"/>
<dbReference type="GO" id="GO:0005886">
    <property type="term" value="C:plasma membrane"/>
    <property type="evidence" value="ECO:0007669"/>
    <property type="project" value="UniProtKB-SubCell"/>
</dbReference>
<evidence type="ECO:0000256" key="9">
    <source>
        <dbReference type="ARBA" id="ARBA00022729"/>
    </source>
</evidence>
<feature type="compositionally biased region" description="Polar residues" evidence="23">
    <location>
        <begin position="68"/>
        <end position="81"/>
    </location>
</feature>
<dbReference type="InterPro" id="IPR017441">
    <property type="entry name" value="Protein_kinase_ATP_BS"/>
</dbReference>
<dbReference type="PROSITE" id="PS00107">
    <property type="entry name" value="PROTEIN_KINASE_ATP"/>
    <property type="match status" value="1"/>
</dbReference>
<dbReference type="SMART" id="SM00220">
    <property type="entry name" value="S_TKc"/>
    <property type="match status" value="1"/>
</dbReference>
<keyword evidence="21" id="KW-0862">Zinc</keyword>
<name>A0A0B2R515_GLYSO</name>
<evidence type="ECO:0000256" key="16">
    <source>
        <dbReference type="ARBA" id="ARBA00023157"/>
    </source>
</evidence>
<dbReference type="CDD" id="cd23116">
    <property type="entry name" value="RING-H2_AIRP1-like"/>
    <property type="match status" value="1"/>
</dbReference>
<keyword evidence="7 27" id="KW-0808">Transferase</keyword>
<sequence length="594" mass="64246">MMRYLKYSCFQCPPTLEEHESLTSNDGTATSLTTGLLVGLNLETSTPDTYHPPPAPLPYDMVLGGPASTDSESGRETVSGSSFETLITCKDPEESDCKIKANSAPISPSKAGLSKSKEFHALVTEEEDGCPICLEEYDVENPKTLTKCEHHFHLSCILEWMERSDSCPICDQEGDLVGGRVLSGVVIGVVVVSGVVVVTLLMMVKKKRDGGRKGLLEEDGFVPVLNLKVFSYKELQLATRGFSEKVGHGGFGTVFQGELSDASVVAVKRLERPGGGEKEFRAEVSTIGNIQHVNLVRLRGFCSENSHRLLVYEYMQNGALSVYLRKEGPCLSWDVRFRVAVGTAKGIAYLHEECRCCIIHCDIKPENILLDGDFTAKVSDFGLAKLIGRDFSRVLATMRGTWGYVAPEWISGVAITTKADVYSYGMTLLELVGGRRNVEAPPSARGGGGGRESGSETGTKWFFPPWAAQQIIEGNVSDVVDKRLGNGYNIDEARRVALVAVWCIQDDEAMRPTMGMVVKMLEGLVEVSVPPPPKLLQALVTGDSFHGVKADSGNGVSTGGSLSDGNLEVSTADSESYTGNVFSPLDVNVHVSVR</sequence>
<dbReference type="PROSITE" id="PS00108">
    <property type="entry name" value="PROTEIN_KINASE_ST"/>
    <property type="match status" value="1"/>
</dbReference>
<dbReference type="AlphaFoldDB" id="A0A0B2R515"/>
<keyword evidence="18" id="KW-0325">Glycoprotein</keyword>
<evidence type="ECO:0000313" key="27">
    <source>
        <dbReference type="EMBL" id="KHN26952.1"/>
    </source>
</evidence>
<evidence type="ECO:0000256" key="13">
    <source>
        <dbReference type="ARBA" id="ARBA00022840"/>
    </source>
</evidence>
<proteinExistence type="predicted"/>
<keyword evidence="4" id="KW-0723">Serine/threonine-protein kinase</keyword>
<keyword evidence="16" id="KW-1015">Disulfide bond</keyword>
<evidence type="ECO:0000256" key="11">
    <source>
        <dbReference type="ARBA" id="ARBA00022741"/>
    </source>
</evidence>
<keyword evidence="10 27" id="KW-0430">Lectin</keyword>
<dbReference type="InterPro" id="IPR013083">
    <property type="entry name" value="Znf_RING/FYVE/PHD"/>
</dbReference>
<evidence type="ECO:0000256" key="20">
    <source>
        <dbReference type="ARBA" id="ARBA00048679"/>
    </source>
</evidence>
<keyword evidence="15 24" id="KW-0472">Membrane</keyword>
<comment type="catalytic activity">
    <reaction evidence="19">
        <text>L-threonyl-[protein] + ATP = O-phospho-L-threonyl-[protein] + ADP + H(+)</text>
        <dbReference type="Rhea" id="RHEA:46608"/>
        <dbReference type="Rhea" id="RHEA-COMP:11060"/>
        <dbReference type="Rhea" id="RHEA-COMP:11605"/>
        <dbReference type="ChEBI" id="CHEBI:15378"/>
        <dbReference type="ChEBI" id="CHEBI:30013"/>
        <dbReference type="ChEBI" id="CHEBI:30616"/>
        <dbReference type="ChEBI" id="CHEBI:61977"/>
        <dbReference type="ChEBI" id="CHEBI:456216"/>
        <dbReference type="EC" id="2.7.11.1"/>
    </reaction>
</comment>
<accession>A0A0B2R515</accession>
<dbReference type="SMART" id="SM00184">
    <property type="entry name" value="RING"/>
    <property type="match status" value="1"/>
</dbReference>
<keyword evidence="5" id="KW-0245">EGF-like domain</keyword>
<dbReference type="Gene3D" id="1.10.510.10">
    <property type="entry name" value="Transferase(Phosphotransferase) domain 1"/>
    <property type="match status" value="1"/>
</dbReference>